<organism evidence="2 3">
    <name type="scientific">Pandoraea faecigallinarum</name>
    <dbReference type="NCBI Taxonomy" id="656179"/>
    <lineage>
        <taxon>Bacteria</taxon>
        <taxon>Pseudomonadati</taxon>
        <taxon>Pseudomonadota</taxon>
        <taxon>Betaproteobacteria</taxon>
        <taxon>Burkholderiales</taxon>
        <taxon>Burkholderiaceae</taxon>
        <taxon>Pandoraea</taxon>
    </lineage>
</organism>
<dbReference type="STRING" id="656179.AB870_04955"/>
<dbReference type="Proteomes" id="UP000035651">
    <property type="component" value="Chromosome"/>
</dbReference>
<protein>
    <submittedName>
        <fullName evidence="2">Uncharacterized protein</fullName>
    </submittedName>
</protein>
<gene>
    <name evidence="2" type="ORF">AB870_04955</name>
</gene>
<dbReference type="AlphaFoldDB" id="A0A0H3WST0"/>
<keyword evidence="1" id="KW-0472">Membrane</keyword>
<dbReference type="KEGG" id="pfg:AB870_04955"/>
<keyword evidence="1" id="KW-1133">Transmembrane helix</keyword>
<evidence type="ECO:0000256" key="1">
    <source>
        <dbReference type="SAM" id="Phobius"/>
    </source>
</evidence>
<reference evidence="2" key="1">
    <citation type="submission" date="2016-06" db="EMBL/GenBank/DDBJ databases">
        <title>Complete Genome Sequence of Pandoraea faecigallinarum DSM-23572.</title>
        <authorList>
            <person name="Yong D."/>
            <person name="Ee R."/>
            <person name="Lim Y.-L."/>
            <person name="Yin W.-F."/>
            <person name="Chan K.-G."/>
        </authorList>
    </citation>
    <scope>NUCLEOTIDE SEQUENCE</scope>
    <source>
        <strain evidence="2">DSM 23572</strain>
    </source>
</reference>
<proteinExistence type="predicted"/>
<sequence length="166" mass="17015">MKGGDARSRAATSSGVTAALARHAHGIRRRHAMRGAALLDVMFTLTALMAGAQGFAHWQAAGGMSSAELAATPKVVMMAMPGLAGRDATPIAQRRWLASGGMSVATDASAARDSGDAWAAWDERDAWDAPDVSRPSLSSLSLPTDAPITTAFVATNGSLVGGRQPS</sequence>
<keyword evidence="3" id="KW-1185">Reference proteome</keyword>
<dbReference type="EMBL" id="CP011807">
    <property type="protein sequence ID" value="AKM29616.2"/>
    <property type="molecule type" value="Genomic_DNA"/>
</dbReference>
<accession>A0A0H3WST0</accession>
<feature type="transmembrane region" description="Helical" evidence="1">
    <location>
        <begin position="37"/>
        <end position="58"/>
    </location>
</feature>
<evidence type="ECO:0000313" key="3">
    <source>
        <dbReference type="Proteomes" id="UP000035651"/>
    </source>
</evidence>
<evidence type="ECO:0000313" key="2">
    <source>
        <dbReference type="EMBL" id="AKM29616.2"/>
    </source>
</evidence>
<keyword evidence="1" id="KW-0812">Transmembrane</keyword>
<name>A0A0H3WST0_9BURK</name>